<dbReference type="Pfam" id="PF13411">
    <property type="entry name" value="MerR_1"/>
    <property type="match status" value="1"/>
</dbReference>
<dbReference type="RefSeq" id="WP_106582140.1">
    <property type="nucleotide sequence ID" value="NZ_PYGA01000004.1"/>
</dbReference>
<dbReference type="PANTHER" id="PTHR30204:SF98">
    <property type="entry name" value="HTH-TYPE TRANSCRIPTIONAL REGULATOR ADHR"/>
    <property type="match status" value="1"/>
</dbReference>
<reference evidence="5 6" key="1">
    <citation type="submission" date="2018-03" db="EMBL/GenBank/DDBJ databases">
        <title>Genomic Encyclopedia of Archaeal and Bacterial Type Strains, Phase II (KMG-II): from individual species to whole genera.</title>
        <authorList>
            <person name="Goeker M."/>
        </authorList>
    </citation>
    <scope>NUCLEOTIDE SEQUENCE [LARGE SCALE GENOMIC DNA]</scope>
    <source>
        <strain evidence="5 6">DSM 45312</strain>
    </source>
</reference>
<dbReference type="EMBL" id="PYGA01000004">
    <property type="protein sequence ID" value="PSK98798.1"/>
    <property type="molecule type" value="Genomic_DNA"/>
</dbReference>
<sequence>MTDSTGPDPVGIRAVSELTGLSLDTLRWYEREGLLPLVERSDGGQRRYPPAAIRFIRLVQVLRRTGMPVDDVRDFVQMGSGLEWHGARTALLEQRAAAIEEQIAQLHQDLAVVREKIAHHRDLQQRGLDCEDEIAAAAPHSGGAGQRPETNGDGHA</sequence>
<keyword evidence="1 5" id="KW-0238">DNA-binding</keyword>
<evidence type="ECO:0000313" key="5">
    <source>
        <dbReference type="EMBL" id="PSK98798.1"/>
    </source>
</evidence>
<evidence type="ECO:0000256" key="2">
    <source>
        <dbReference type="SAM" id="Coils"/>
    </source>
</evidence>
<protein>
    <submittedName>
        <fullName evidence="5">DNA-binding transcriptional MerR regulator</fullName>
    </submittedName>
</protein>
<dbReference type="Proteomes" id="UP000240542">
    <property type="component" value="Unassembled WGS sequence"/>
</dbReference>
<evidence type="ECO:0000256" key="3">
    <source>
        <dbReference type="SAM" id="MobiDB-lite"/>
    </source>
</evidence>
<evidence type="ECO:0000256" key="1">
    <source>
        <dbReference type="ARBA" id="ARBA00023125"/>
    </source>
</evidence>
<dbReference type="PROSITE" id="PS50937">
    <property type="entry name" value="HTH_MERR_2"/>
    <property type="match status" value="1"/>
</dbReference>
<proteinExistence type="predicted"/>
<dbReference type="CDD" id="cd01109">
    <property type="entry name" value="HTH_YyaN"/>
    <property type="match status" value="1"/>
</dbReference>
<dbReference type="OrthoDB" id="9802944at2"/>
<keyword evidence="6" id="KW-1185">Reference proteome</keyword>
<organism evidence="5 6">
    <name type="scientific">Murinocardiopsis flavida</name>
    <dbReference type="NCBI Taxonomy" id="645275"/>
    <lineage>
        <taxon>Bacteria</taxon>
        <taxon>Bacillati</taxon>
        <taxon>Actinomycetota</taxon>
        <taxon>Actinomycetes</taxon>
        <taxon>Streptosporangiales</taxon>
        <taxon>Nocardiopsidaceae</taxon>
        <taxon>Murinocardiopsis</taxon>
    </lineage>
</organism>
<evidence type="ECO:0000313" key="6">
    <source>
        <dbReference type="Proteomes" id="UP000240542"/>
    </source>
</evidence>
<dbReference type="PANTHER" id="PTHR30204">
    <property type="entry name" value="REDOX-CYCLING DRUG-SENSING TRANSCRIPTIONAL ACTIVATOR SOXR"/>
    <property type="match status" value="1"/>
</dbReference>
<name>A0A2P8DNL4_9ACTN</name>
<dbReference type="InterPro" id="IPR009061">
    <property type="entry name" value="DNA-bd_dom_put_sf"/>
</dbReference>
<dbReference type="SMART" id="SM00422">
    <property type="entry name" value="HTH_MERR"/>
    <property type="match status" value="1"/>
</dbReference>
<comment type="caution">
    <text evidence="5">The sequence shown here is derived from an EMBL/GenBank/DDBJ whole genome shotgun (WGS) entry which is preliminary data.</text>
</comment>
<evidence type="ECO:0000259" key="4">
    <source>
        <dbReference type="PROSITE" id="PS50937"/>
    </source>
</evidence>
<feature type="region of interest" description="Disordered" evidence="3">
    <location>
        <begin position="136"/>
        <end position="156"/>
    </location>
</feature>
<keyword evidence="2" id="KW-0175">Coiled coil</keyword>
<accession>A0A2P8DNL4</accession>
<dbReference type="GO" id="GO:0003677">
    <property type="term" value="F:DNA binding"/>
    <property type="evidence" value="ECO:0007669"/>
    <property type="project" value="UniProtKB-KW"/>
</dbReference>
<dbReference type="GO" id="GO:0003700">
    <property type="term" value="F:DNA-binding transcription factor activity"/>
    <property type="evidence" value="ECO:0007669"/>
    <property type="project" value="InterPro"/>
</dbReference>
<feature type="domain" description="HTH merR-type" evidence="4">
    <location>
        <begin position="12"/>
        <end position="78"/>
    </location>
</feature>
<dbReference type="SUPFAM" id="SSF46955">
    <property type="entry name" value="Putative DNA-binding domain"/>
    <property type="match status" value="1"/>
</dbReference>
<gene>
    <name evidence="5" type="ORF">CLV63_10422</name>
</gene>
<dbReference type="PRINTS" id="PR00040">
    <property type="entry name" value="HTHMERR"/>
</dbReference>
<feature type="coiled-coil region" evidence="2">
    <location>
        <begin position="89"/>
        <end position="116"/>
    </location>
</feature>
<dbReference type="Gene3D" id="1.10.1660.10">
    <property type="match status" value="1"/>
</dbReference>
<dbReference type="InterPro" id="IPR000551">
    <property type="entry name" value="MerR-type_HTH_dom"/>
</dbReference>
<dbReference type="AlphaFoldDB" id="A0A2P8DNL4"/>
<dbReference type="InterPro" id="IPR047057">
    <property type="entry name" value="MerR_fam"/>
</dbReference>